<evidence type="ECO:0000256" key="3">
    <source>
        <dbReference type="ARBA" id="ARBA00022448"/>
    </source>
</evidence>
<evidence type="ECO:0000256" key="7">
    <source>
        <dbReference type="ARBA" id="ARBA00023136"/>
    </source>
</evidence>
<dbReference type="SUPFAM" id="SSF56935">
    <property type="entry name" value="Porins"/>
    <property type="match status" value="1"/>
</dbReference>
<organism evidence="15 16">
    <name type="scientific">Snodgrassella alvi</name>
    <dbReference type="NCBI Taxonomy" id="1196083"/>
    <lineage>
        <taxon>Bacteria</taxon>
        <taxon>Pseudomonadati</taxon>
        <taxon>Pseudomonadota</taxon>
        <taxon>Betaproteobacteria</taxon>
        <taxon>Neisseriales</taxon>
        <taxon>Neisseriaceae</taxon>
        <taxon>Snodgrassella</taxon>
    </lineage>
</organism>
<dbReference type="Gene3D" id="2.40.170.20">
    <property type="entry name" value="TonB-dependent receptor, beta-barrel domain"/>
    <property type="match status" value="1"/>
</dbReference>
<feature type="domain" description="TonB-dependent receptor-like beta-barrel" evidence="13">
    <location>
        <begin position="206"/>
        <end position="656"/>
    </location>
</feature>
<keyword evidence="9 10" id="KW-0998">Cell outer membrane</keyword>
<evidence type="ECO:0000259" key="13">
    <source>
        <dbReference type="Pfam" id="PF00593"/>
    </source>
</evidence>
<dbReference type="PROSITE" id="PS52016">
    <property type="entry name" value="TONB_DEPENDENT_REC_3"/>
    <property type="match status" value="1"/>
</dbReference>
<dbReference type="InterPro" id="IPR039426">
    <property type="entry name" value="TonB-dep_rcpt-like"/>
</dbReference>
<evidence type="ECO:0000256" key="1">
    <source>
        <dbReference type="ARBA" id="ARBA00004571"/>
    </source>
</evidence>
<dbReference type="OrthoDB" id="5332150at2"/>
<evidence type="ECO:0000256" key="11">
    <source>
        <dbReference type="RuleBase" id="RU003357"/>
    </source>
</evidence>
<comment type="subcellular location">
    <subcellularLocation>
        <location evidence="1 10">Cell outer membrane</location>
        <topology evidence="1 10">Multi-pass membrane protein</topology>
    </subcellularLocation>
</comment>
<evidence type="ECO:0000256" key="6">
    <source>
        <dbReference type="ARBA" id="ARBA00023077"/>
    </source>
</evidence>
<comment type="similarity">
    <text evidence="2 10 11">Belongs to the TonB-dependent receptor family.</text>
</comment>
<evidence type="ECO:0000256" key="5">
    <source>
        <dbReference type="ARBA" id="ARBA00022692"/>
    </source>
</evidence>
<keyword evidence="8 15" id="KW-0675">Receptor</keyword>
<dbReference type="GO" id="GO:0044718">
    <property type="term" value="P:siderophore transmembrane transport"/>
    <property type="evidence" value="ECO:0007669"/>
    <property type="project" value="TreeGrafter"/>
</dbReference>
<dbReference type="InterPro" id="IPR037066">
    <property type="entry name" value="Plug_dom_sf"/>
</dbReference>
<keyword evidence="4 10" id="KW-1134">Transmembrane beta strand</keyword>
<dbReference type="InterPro" id="IPR000531">
    <property type="entry name" value="Beta-barrel_TonB"/>
</dbReference>
<feature type="domain" description="TonB-dependent receptor plug" evidence="14">
    <location>
        <begin position="58"/>
        <end position="150"/>
    </location>
</feature>
<evidence type="ECO:0000313" key="15">
    <source>
        <dbReference type="EMBL" id="PIT38128.1"/>
    </source>
</evidence>
<keyword evidence="16" id="KW-1185">Reference proteome</keyword>
<reference evidence="15" key="1">
    <citation type="journal article" date="2017" name="MBio">
        <title>Type VI secretion-mediated competition in the bee gut microbiome.</title>
        <authorList>
            <person name="Steele M.I."/>
            <person name="Kwong W.K."/>
            <person name="Powell J.E."/>
            <person name="Whiteley M."/>
            <person name="Moran N.A."/>
        </authorList>
    </citation>
    <scope>NUCLEOTIDE SEQUENCE [LARGE SCALE GENOMIC DNA]</scope>
    <source>
        <strain evidence="15">WkB273</strain>
    </source>
</reference>
<proteinExistence type="inferred from homology"/>
<evidence type="ECO:0000256" key="8">
    <source>
        <dbReference type="ARBA" id="ARBA00023170"/>
    </source>
</evidence>
<evidence type="ECO:0000256" key="10">
    <source>
        <dbReference type="PROSITE-ProRule" id="PRU01360"/>
    </source>
</evidence>
<dbReference type="Pfam" id="PF07715">
    <property type="entry name" value="Plug"/>
    <property type="match status" value="1"/>
</dbReference>
<evidence type="ECO:0000256" key="4">
    <source>
        <dbReference type="ARBA" id="ARBA00022452"/>
    </source>
</evidence>
<dbReference type="InterPro" id="IPR010100">
    <property type="entry name" value="TonB-dep_Cu_rcpt"/>
</dbReference>
<keyword evidence="7 10" id="KW-0472">Membrane</keyword>
<feature type="chain" id="PRO_5014893023" evidence="12">
    <location>
        <begin position="23"/>
        <end position="697"/>
    </location>
</feature>
<protein>
    <submittedName>
        <fullName evidence="15">TonB-dependent copper receptor</fullName>
    </submittedName>
</protein>
<keyword evidence="6 11" id="KW-0798">TonB box</keyword>
<dbReference type="PANTHER" id="PTHR30069">
    <property type="entry name" value="TONB-DEPENDENT OUTER MEMBRANE RECEPTOR"/>
    <property type="match status" value="1"/>
</dbReference>
<sequence>MYIPSRFLVFLALSCILVKAQAQPQPVNSDSHTAELSPIVVVASKQNAPGIEIIDPKTALQPLPAQDGADLLKSVAGMSVTRKGGSSGDPLLRGLGGSRLLITADDQFVLGGCPGRMDPPTSYLFPASYDRVIITKGPQAVNQGPGMITGSVRFMRDEKPLTQPTAKLDSALTKGSFGRSDAYIDSTLGNQYGWLRLNASHNESKDYKDGDGDTVHSAFKRNNQMVQAALTPFTDTLLAVQYEHSTGHARYADRSMDGTQFNRRGWSMKLRQQNITDWLSQIQFEYGRSKIDHVMDNFSLRTTPPMKMNGGMGMGMKMGTGMNGMDSTHQAAMPVRRMYSVMNPGREIKSAKLSAQIELGNTHSEIGTDWQSDEVSARPMVMSTDKHQAENFTRWPFEWNQTYKRHGVYVQSEWNFDENNSLYGGLRHDWTNTQFNPKKNTIAPNYLHQHEGLNAGFMRLQHRGDRFTSYIGYGQAERAPDYWERSKTNGAKLHKETNHEIDAGLSYQGSSITSSIDIFASRINDFILIESINNKNFARQINARRYGFEAKTNWQFAPHWNLGGSLAYTYASNRSDKRPLAQTPPLEWRTYLNWENEHFSAGALWRLAASQHRYAKNQGNIVGMDLGRSNGFGTLALNAGWKPNKHALVQIGIDNLFNKTYAEAVNKSAYDFDTYSVQERRVNEPGRTLWARAQIRF</sequence>
<evidence type="ECO:0000259" key="14">
    <source>
        <dbReference type="Pfam" id="PF07715"/>
    </source>
</evidence>
<evidence type="ECO:0000256" key="12">
    <source>
        <dbReference type="SAM" id="SignalP"/>
    </source>
</evidence>
<dbReference type="GO" id="GO:0009279">
    <property type="term" value="C:cell outer membrane"/>
    <property type="evidence" value="ECO:0007669"/>
    <property type="project" value="UniProtKB-SubCell"/>
</dbReference>
<evidence type="ECO:0000313" key="16">
    <source>
        <dbReference type="Proteomes" id="UP000230202"/>
    </source>
</evidence>
<gene>
    <name evidence="15" type="ORF">BHC54_06095</name>
</gene>
<keyword evidence="3 10" id="KW-0813">Transport</keyword>
<dbReference type="Pfam" id="PF00593">
    <property type="entry name" value="TonB_dep_Rec_b-barrel"/>
    <property type="match status" value="1"/>
</dbReference>
<dbReference type="NCBIfam" id="TIGR01778">
    <property type="entry name" value="TonB-copper"/>
    <property type="match status" value="1"/>
</dbReference>
<keyword evidence="5 10" id="KW-0812">Transmembrane</keyword>
<evidence type="ECO:0000256" key="9">
    <source>
        <dbReference type="ARBA" id="ARBA00023237"/>
    </source>
</evidence>
<dbReference type="InterPro" id="IPR012910">
    <property type="entry name" value="Plug_dom"/>
</dbReference>
<keyword evidence="12" id="KW-0732">Signal</keyword>
<accession>A0A2N9X4M5</accession>
<dbReference type="RefSeq" id="WP_100139636.1">
    <property type="nucleotide sequence ID" value="NZ_MEIL01000029.1"/>
</dbReference>
<dbReference type="InterPro" id="IPR036942">
    <property type="entry name" value="Beta-barrel_TonB_sf"/>
</dbReference>
<dbReference type="Gene3D" id="2.170.130.10">
    <property type="entry name" value="TonB-dependent receptor, plug domain"/>
    <property type="match status" value="1"/>
</dbReference>
<dbReference type="GO" id="GO:0015344">
    <property type="term" value="F:siderophore uptake transmembrane transporter activity"/>
    <property type="evidence" value="ECO:0007669"/>
    <property type="project" value="TreeGrafter"/>
</dbReference>
<dbReference type="Proteomes" id="UP000230202">
    <property type="component" value="Unassembled WGS sequence"/>
</dbReference>
<dbReference type="PANTHER" id="PTHR30069:SF49">
    <property type="entry name" value="OUTER MEMBRANE PROTEIN C"/>
    <property type="match status" value="1"/>
</dbReference>
<evidence type="ECO:0000256" key="2">
    <source>
        <dbReference type="ARBA" id="ARBA00009810"/>
    </source>
</evidence>
<dbReference type="EMBL" id="MEIL01000029">
    <property type="protein sequence ID" value="PIT38128.1"/>
    <property type="molecule type" value="Genomic_DNA"/>
</dbReference>
<dbReference type="AlphaFoldDB" id="A0A2N9X4M5"/>
<name>A0A2N9X4M5_9NEIS</name>
<comment type="caution">
    <text evidence="15">The sequence shown here is derived from an EMBL/GenBank/DDBJ whole genome shotgun (WGS) entry which is preliminary data.</text>
</comment>
<feature type="signal peptide" evidence="12">
    <location>
        <begin position="1"/>
        <end position="22"/>
    </location>
</feature>
<dbReference type="CDD" id="cd01347">
    <property type="entry name" value="ligand_gated_channel"/>
    <property type="match status" value="1"/>
</dbReference>